<reference evidence="2 3" key="1">
    <citation type="submission" date="2016-03" db="EMBL/GenBank/DDBJ databases">
        <title>Complete genome sequence of Shewanella psychrophila WP2, a deep sea bacterium isolated from west Pacific sediment.</title>
        <authorList>
            <person name="Xu G."/>
            <person name="Jian H."/>
        </authorList>
    </citation>
    <scope>NUCLEOTIDE SEQUENCE [LARGE SCALE GENOMIC DNA]</scope>
    <source>
        <strain evidence="2 3">WP2</strain>
    </source>
</reference>
<dbReference type="RefSeq" id="WP_077755176.1">
    <property type="nucleotide sequence ID" value="NZ_CP014782.1"/>
</dbReference>
<dbReference type="EMBL" id="CP014782">
    <property type="protein sequence ID" value="AQS40380.1"/>
    <property type="molecule type" value="Genomic_DNA"/>
</dbReference>
<evidence type="ECO:0000256" key="1">
    <source>
        <dbReference type="SAM" id="SignalP"/>
    </source>
</evidence>
<evidence type="ECO:0000313" key="2">
    <source>
        <dbReference type="EMBL" id="AQS40380.1"/>
    </source>
</evidence>
<feature type="signal peptide" evidence="1">
    <location>
        <begin position="1"/>
        <end position="23"/>
    </location>
</feature>
<dbReference type="Pfam" id="PF09694">
    <property type="entry name" value="Gcw_chp"/>
    <property type="match status" value="1"/>
</dbReference>
<keyword evidence="1" id="KW-0732">Signal</keyword>
<dbReference type="NCBIfam" id="TIGR02001">
    <property type="entry name" value="gcw_chp"/>
    <property type="match status" value="1"/>
</dbReference>
<name>A0A1S6HXT7_9GAMM</name>
<feature type="chain" id="PRO_5013363327" description="Histidine kinase" evidence="1">
    <location>
        <begin position="24"/>
        <end position="230"/>
    </location>
</feature>
<dbReference type="STRING" id="225848.Sps_05311"/>
<keyword evidence="3" id="KW-1185">Reference proteome</keyword>
<dbReference type="KEGG" id="spsw:Sps_05311"/>
<protein>
    <recommendedName>
        <fullName evidence="4">Histidine kinase</fullName>
    </recommendedName>
</protein>
<evidence type="ECO:0000313" key="3">
    <source>
        <dbReference type="Proteomes" id="UP000189545"/>
    </source>
</evidence>
<dbReference type="AlphaFoldDB" id="A0A1S6HXT7"/>
<organism evidence="2 3">
    <name type="scientific">Shewanella psychrophila</name>
    <dbReference type="NCBI Taxonomy" id="225848"/>
    <lineage>
        <taxon>Bacteria</taxon>
        <taxon>Pseudomonadati</taxon>
        <taxon>Pseudomonadota</taxon>
        <taxon>Gammaproteobacteria</taxon>
        <taxon>Alteromonadales</taxon>
        <taxon>Shewanellaceae</taxon>
        <taxon>Shewanella</taxon>
    </lineage>
</organism>
<sequence length="230" mass="24668">MKQAIISGSILASATLLSFSASAAVSGNIGATSNYLWRGVTQTQDAVAVQGGLDYVHDSGLYLGTWASNVDFGDDTSYELDFYAGYAGLIGEDFGYDVGYLYYAYPDSDSNVDFGELSAAISWKWFSLSYSHVVNTGSDVASEPLDNTDMGYIDAGVSFPLSETLSISAHYGYSSGDVVTAWFDTSNYADYSVSLNKETDFGDISFMVSNTDLEGDDPKIALAYSYSFGL</sequence>
<dbReference type="OrthoDB" id="9793561at2"/>
<dbReference type="Proteomes" id="UP000189545">
    <property type="component" value="Chromosome"/>
</dbReference>
<dbReference type="InterPro" id="IPR010239">
    <property type="entry name" value="CHP02001"/>
</dbReference>
<accession>A0A1S6HXT7</accession>
<gene>
    <name evidence="2" type="ORF">Sps_05311</name>
</gene>
<evidence type="ECO:0008006" key="4">
    <source>
        <dbReference type="Google" id="ProtNLM"/>
    </source>
</evidence>
<proteinExistence type="predicted"/>